<comment type="caution">
    <text evidence="2">The sequence shown here is derived from an EMBL/GenBank/DDBJ whole genome shotgun (WGS) entry which is preliminary data.</text>
</comment>
<feature type="domain" description="Transposase MuDR plant" evidence="1">
    <location>
        <begin position="12"/>
        <end position="70"/>
    </location>
</feature>
<evidence type="ECO:0000313" key="3">
    <source>
        <dbReference type="Proteomes" id="UP000836402"/>
    </source>
</evidence>
<name>A0ABN7J3H1_9BASI</name>
<dbReference type="Pfam" id="PF03108">
    <property type="entry name" value="DBD_Tnp_Mut"/>
    <property type="match status" value="1"/>
</dbReference>
<dbReference type="PANTHER" id="PTHR31973:SF187">
    <property type="entry name" value="MUTATOR TRANSPOSASE MUDRA PROTEIN"/>
    <property type="match status" value="1"/>
</dbReference>
<reference evidence="2" key="1">
    <citation type="submission" date="2020-10" db="EMBL/GenBank/DDBJ databases">
        <authorList>
            <person name="Sedaghatjoo S."/>
        </authorList>
    </citation>
    <scope>NUCLEOTIDE SEQUENCE</scope>
    <source>
        <strain evidence="2">AZH3</strain>
    </source>
</reference>
<keyword evidence="3" id="KW-1185">Reference proteome</keyword>
<proteinExistence type="predicted"/>
<evidence type="ECO:0000313" key="2">
    <source>
        <dbReference type="EMBL" id="CAD6950090.1"/>
    </source>
</evidence>
<dbReference type="PANTHER" id="PTHR31973">
    <property type="entry name" value="POLYPROTEIN, PUTATIVE-RELATED"/>
    <property type="match status" value="1"/>
</dbReference>
<dbReference type="InterPro" id="IPR004332">
    <property type="entry name" value="Transposase_MuDR"/>
</dbReference>
<dbReference type="EMBL" id="CAJHJG010005414">
    <property type="protein sequence ID" value="CAD6950090.1"/>
    <property type="molecule type" value="Genomic_DNA"/>
</dbReference>
<dbReference type="Proteomes" id="UP000836402">
    <property type="component" value="Unassembled WGS sequence"/>
</dbReference>
<evidence type="ECO:0000259" key="1">
    <source>
        <dbReference type="Pfam" id="PF03108"/>
    </source>
</evidence>
<organism evidence="2 3">
    <name type="scientific">Tilletia caries</name>
    <name type="common">wheat bunt fungus</name>
    <dbReference type="NCBI Taxonomy" id="13290"/>
    <lineage>
        <taxon>Eukaryota</taxon>
        <taxon>Fungi</taxon>
        <taxon>Dikarya</taxon>
        <taxon>Basidiomycota</taxon>
        <taxon>Ustilaginomycotina</taxon>
        <taxon>Exobasidiomycetes</taxon>
        <taxon>Tilletiales</taxon>
        <taxon>Tilletiaceae</taxon>
        <taxon>Tilletia</taxon>
    </lineage>
</organism>
<protein>
    <recommendedName>
        <fullName evidence="1">Transposase MuDR plant domain-containing protein</fullName>
    </recommendedName>
</protein>
<gene>
    <name evidence="2" type="ORF">JKIAZH3_G1663</name>
</gene>
<sequence length="233" mass="25699">MSSQNNIPTLQLKQEFDSVAAFKLQVRAVAAAEGWNAKYHKSEASYTIMRCHHDDCTFRVRAKTTNGTVKITRLVPAHTCLGVVKEGSKASNGNDHLVVAKVTETMVVTAQSSGKAMQAQLKHSLGHEANVHALYKAKRKIMGASLGDEVASFRRVPAYVDALIAADKHTHAVYEAPNNQFERLFVCPGASRHAWGYCRRWVAVDATFMKNKYTMRLHLAATMDGTGSLIVLR</sequence>
<accession>A0ABN7J3H1</accession>